<feature type="region of interest" description="Disordered" evidence="1">
    <location>
        <begin position="1"/>
        <end position="25"/>
    </location>
</feature>
<evidence type="ECO:0000256" key="1">
    <source>
        <dbReference type="SAM" id="MobiDB-lite"/>
    </source>
</evidence>
<evidence type="ECO:0000313" key="2">
    <source>
        <dbReference type="EMBL" id="GEU55532.1"/>
    </source>
</evidence>
<proteinExistence type="predicted"/>
<organism evidence="2">
    <name type="scientific">Tanacetum cinerariifolium</name>
    <name type="common">Dalmatian daisy</name>
    <name type="synonym">Chrysanthemum cinerariifolium</name>
    <dbReference type="NCBI Taxonomy" id="118510"/>
    <lineage>
        <taxon>Eukaryota</taxon>
        <taxon>Viridiplantae</taxon>
        <taxon>Streptophyta</taxon>
        <taxon>Embryophyta</taxon>
        <taxon>Tracheophyta</taxon>
        <taxon>Spermatophyta</taxon>
        <taxon>Magnoliopsida</taxon>
        <taxon>eudicotyledons</taxon>
        <taxon>Gunneridae</taxon>
        <taxon>Pentapetalae</taxon>
        <taxon>asterids</taxon>
        <taxon>campanulids</taxon>
        <taxon>Asterales</taxon>
        <taxon>Asteraceae</taxon>
        <taxon>Asteroideae</taxon>
        <taxon>Anthemideae</taxon>
        <taxon>Anthemidinae</taxon>
        <taxon>Tanacetum</taxon>
    </lineage>
</organism>
<name>A0A6L2L472_TANCI</name>
<reference evidence="2" key="1">
    <citation type="journal article" date="2019" name="Sci. Rep.">
        <title>Draft genome of Tanacetum cinerariifolium, the natural source of mosquito coil.</title>
        <authorList>
            <person name="Yamashiro T."/>
            <person name="Shiraishi A."/>
            <person name="Satake H."/>
            <person name="Nakayama K."/>
        </authorList>
    </citation>
    <scope>NUCLEOTIDE SEQUENCE</scope>
</reference>
<dbReference type="EMBL" id="BKCJ010003512">
    <property type="protein sequence ID" value="GEU55532.1"/>
    <property type="molecule type" value="Genomic_DNA"/>
</dbReference>
<comment type="caution">
    <text evidence="2">The sequence shown here is derived from an EMBL/GenBank/DDBJ whole genome shotgun (WGS) entry which is preliminary data.</text>
</comment>
<protein>
    <submittedName>
        <fullName evidence="2">Uncharacterized protein</fullName>
    </submittedName>
</protein>
<dbReference type="AlphaFoldDB" id="A0A6L2L472"/>
<gene>
    <name evidence="2" type="ORF">Tci_027510</name>
</gene>
<accession>A0A6L2L472</accession>
<sequence>MSFDNLTEIANRGDTSTPPPGDTHTERTVQIVSSDQIEAAKQSVNEVISEDVMRAILLFLVHNPRIFITALVIHKLPPPISLPYISLVKSEDADSAVAALWNEQLGEDGLLLEYLSVIPLDHYESFEKSNGQWRWIFTARATLGRLLPHARGLGFKSHRGGFPSGAKK</sequence>